<comment type="caution">
    <text evidence="6">The sequence shown here is derived from an EMBL/GenBank/DDBJ whole genome shotgun (WGS) entry which is preliminary data.</text>
</comment>
<dbReference type="GO" id="GO:0006355">
    <property type="term" value="P:regulation of DNA-templated transcription"/>
    <property type="evidence" value="ECO:0007669"/>
    <property type="project" value="InterPro"/>
</dbReference>
<evidence type="ECO:0000259" key="5">
    <source>
        <dbReference type="PROSITE" id="PS51005"/>
    </source>
</evidence>
<dbReference type="AlphaFoldDB" id="A0AA39SH18"/>
<keyword evidence="1" id="KW-0805">Transcription regulation</keyword>
<gene>
    <name evidence="6" type="ORF">LWI29_022994</name>
</gene>
<proteinExistence type="predicted"/>
<sequence>MNMAITTDDQVVMNEGFRLPAVGYRFNPTDQELIVHFLYNKVHGNLLPSPNPVIECDVYGGNCPWK</sequence>
<name>A0AA39SH18_ACESA</name>
<evidence type="ECO:0000256" key="4">
    <source>
        <dbReference type="ARBA" id="ARBA00023242"/>
    </source>
</evidence>
<dbReference type="PROSITE" id="PS51005">
    <property type="entry name" value="NAC"/>
    <property type="match status" value="1"/>
</dbReference>
<dbReference type="SUPFAM" id="SSF101941">
    <property type="entry name" value="NAC domain"/>
    <property type="match status" value="1"/>
</dbReference>
<dbReference type="InterPro" id="IPR003441">
    <property type="entry name" value="NAC-dom"/>
</dbReference>
<accession>A0AA39SH18</accession>
<dbReference type="GO" id="GO:0003677">
    <property type="term" value="F:DNA binding"/>
    <property type="evidence" value="ECO:0007669"/>
    <property type="project" value="UniProtKB-KW"/>
</dbReference>
<keyword evidence="3" id="KW-0804">Transcription</keyword>
<dbReference type="Proteomes" id="UP001168877">
    <property type="component" value="Unassembled WGS sequence"/>
</dbReference>
<evidence type="ECO:0000256" key="2">
    <source>
        <dbReference type="ARBA" id="ARBA00023125"/>
    </source>
</evidence>
<evidence type="ECO:0000256" key="1">
    <source>
        <dbReference type="ARBA" id="ARBA00023015"/>
    </source>
</evidence>
<evidence type="ECO:0000313" key="6">
    <source>
        <dbReference type="EMBL" id="KAK0592656.1"/>
    </source>
</evidence>
<reference evidence="6" key="2">
    <citation type="submission" date="2023-06" db="EMBL/GenBank/DDBJ databases">
        <authorList>
            <person name="Swenson N.G."/>
            <person name="Wegrzyn J.L."/>
            <person name="Mcevoy S.L."/>
        </authorList>
    </citation>
    <scope>NUCLEOTIDE SEQUENCE</scope>
    <source>
        <strain evidence="6">NS2018</strain>
        <tissue evidence="6">Leaf</tissue>
    </source>
</reference>
<organism evidence="6 7">
    <name type="scientific">Acer saccharum</name>
    <name type="common">Sugar maple</name>
    <dbReference type="NCBI Taxonomy" id="4024"/>
    <lineage>
        <taxon>Eukaryota</taxon>
        <taxon>Viridiplantae</taxon>
        <taxon>Streptophyta</taxon>
        <taxon>Embryophyta</taxon>
        <taxon>Tracheophyta</taxon>
        <taxon>Spermatophyta</taxon>
        <taxon>Magnoliopsida</taxon>
        <taxon>eudicotyledons</taxon>
        <taxon>Gunneridae</taxon>
        <taxon>Pentapetalae</taxon>
        <taxon>rosids</taxon>
        <taxon>malvids</taxon>
        <taxon>Sapindales</taxon>
        <taxon>Sapindaceae</taxon>
        <taxon>Hippocastanoideae</taxon>
        <taxon>Acereae</taxon>
        <taxon>Acer</taxon>
    </lineage>
</organism>
<evidence type="ECO:0000313" key="7">
    <source>
        <dbReference type="Proteomes" id="UP001168877"/>
    </source>
</evidence>
<evidence type="ECO:0000256" key="3">
    <source>
        <dbReference type="ARBA" id="ARBA00023163"/>
    </source>
</evidence>
<keyword evidence="7" id="KW-1185">Reference proteome</keyword>
<keyword evidence="2" id="KW-0238">DNA-binding</keyword>
<protein>
    <recommendedName>
        <fullName evidence="5">NAC domain-containing protein</fullName>
    </recommendedName>
</protein>
<dbReference type="Pfam" id="PF02365">
    <property type="entry name" value="NAM"/>
    <property type="match status" value="1"/>
</dbReference>
<dbReference type="InterPro" id="IPR036093">
    <property type="entry name" value="NAC_dom_sf"/>
</dbReference>
<dbReference type="EMBL" id="JAUESC010000380">
    <property type="protein sequence ID" value="KAK0592656.1"/>
    <property type="molecule type" value="Genomic_DNA"/>
</dbReference>
<reference evidence="6" key="1">
    <citation type="journal article" date="2022" name="Plant J.">
        <title>Strategies of tolerance reflected in two North American maple genomes.</title>
        <authorList>
            <person name="McEvoy S.L."/>
            <person name="Sezen U.U."/>
            <person name="Trouern-Trend A."/>
            <person name="McMahon S.M."/>
            <person name="Schaberg P.G."/>
            <person name="Yang J."/>
            <person name="Wegrzyn J.L."/>
            <person name="Swenson N.G."/>
        </authorList>
    </citation>
    <scope>NUCLEOTIDE SEQUENCE</scope>
    <source>
        <strain evidence="6">NS2018</strain>
    </source>
</reference>
<keyword evidence="4" id="KW-0539">Nucleus</keyword>
<feature type="domain" description="NAC" evidence="5">
    <location>
        <begin position="20"/>
        <end position="66"/>
    </location>
</feature>